<dbReference type="Gene3D" id="3.40.50.850">
    <property type="entry name" value="Isochorismatase-like"/>
    <property type="match status" value="1"/>
</dbReference>
<organism evidence="2 3">
    <name type="scientific">Candidatus Desulfovibrio intestinavium</name>
    <dbReference type="NCBI Taxonomy" id="2838534"/>
    <lineage>
        <taxon>Bacteria</taxon>
        <taxon>Pseudomonadati</taxon>
        <taxon>Thermodesulfobacteriota</taxon>
        <taxon>Desulfovibrionia</taxon>
        <taxon>Desulfovibrionales</taxon>
        <taxon>Desulfovibrionaceae</taxon>
        <taxon>Desulfovibrio</taxon>
    </lineage>
</organism>
<dbReference type="AlphaFoldDB" id="A0A9D2KRA0"/>
<dbReference type="InterPro" id="IPR000868">
    <property type="entry name" value="Isochorismatase-like_dom"/>
</dbReference>
<dbReference type="EMBL" id="DWZD01000041">
    <property type="protein sequence ID" value="HJA79364.1"/>
    <property type="molecule type" value="Genomic_DNA"/>
</dbReference>
<dbReference type="CDD" id="cd00431">
    <property type="entry name" value="cysteine_hydrolases"/>
    <property type="match status" value="1"/>
</dbReference>
<gene>
    <name evidence="2" type="ORF">H9784_07350</name>
</gene>
<feature type="domain" description="Isochorismatase-like" evidence="1">
    <location>
        <begin position="3"/>
        <end position="177"/>
    </location>
</feature>
<evidence type="ECO:0000313" key="2">
    <source>
        <dbReference type="EMBL" id="HJA79364.1"/>
    </source>
</evidence>
<dbReference type="Proteomes" id="UP000823821">
    <property type="component" value="Unassembled WGS sequence"/>
</dbReference>
<reference evidence="2" key="1">
    <citation type="journal article" date="2021" name="PeerJ">
        <title>Extensive microbial diversity within the chicken gut microbiome revealed by metagenomics and culture.</title>
        <authorList>
            <person name="Gilroy R."/>
            <person name="Ravi A."/>
            <person name="Getino M."/>
            <person name="Pursley I."/>
            <person name="Horton D.L."/>
            <person name="Alikhan N.F."/>
            <person name="Baker D."/>
            <person name="Gharbi K."/>
            <person name="Hall N."/>
            <person name="Watson M."/>
            <person name="Adriaenssens E.M."/>
            <person name="Foster-Nyarko E."/>
            <person name="Jarju S."/>
            <person name="Secka A."/>
            <person name="Antonio M."/>
            <person name="Oren A."/>
            <person name="Chaudhuri R.R."/>
            <person name="La Ragione R."/>
            <person name="Hildebrand F."/>
            <person name="Pallen M.J."/>
        </authorList>
    </citation>
    <scope>NUCLEOTIDE SEQUENCE</scope>
    <source>
        <strain evidence="2">5032</strain>
    </source>
</reference>
<protein>
    <submittedName>
        <fullName evidence="2">Cysteine hydrolase</fullName>
    </submittedName>
</protein>
<dbReference type="GO" id="GO:0016787">
    <property type="term" value="F:hydrolase activity"/>
    <property type="evidence" value="ECO:0007669"/>
    <property type="project" value="UniProtKB-KW"/>
</dbReference>
<dbReference type="InterPro" id="IPR036380">
    <property type="entry name" value="Isochorismatase-like_sf"/>
</dbReference>
<reference evidence="2" key="2">
    <citation type="submission" date="2021-04" db="EMBL/GenBank/DDBJ databases">
        <authorList>
            <person name="Gilroy R."/>
        </authorList>
    </citation>
    <scope>NUCLEOTIDE SEQUENCE</scope>
    <source>
        <strain evidence="2">5032</strain>
    </source>
</reference>
<accession>A0A9D2KRA0</accession>
<sequence length="187" mass="20500">MRAALLIIDMQNDFVLPDAPLCVRGAAPTVPVIRRLLLQARAQGLPVIHVIRCHNRDGSDVEKSRQHLFREGPGICVPGTDGARIVTALTPAEGEYILCKRRFSAFFHTELDLLLRRLGVDTLLVSGTQYPNCVRGTAVDAMSLDYDVIVVTDACSAQSPDIAEANIRDLRNMGIRCLPLSELPDLV</sequence>
<evidence type="ECO:0000259" key="1">
    <source>
        <dbReference type="Pfam" id="PF00857"/>
    </source>
</evidence>
<dbReference type="SUPFAM" id="SSF52499">
    <property type="entry name" value="Isochorismatase-like hydrolases"/>
    <property type="match status" value="1"/>
</dbReference>
<evidence type="ECO:0000313" key="3">
    <source>
        <dbReference type="Proteomes" id="UP000823821"/>
    </source>
</evidence>
<keyword evidence="2" id="KW-0378">Hydrolase</keyword>
<dbReference type="Pfam" id="PF00857">
    <property type="entry name" value="Isochorismatase"/>
    <property type="match status" value="1"/>
</dbReference>
<dbReference type="PANTHER" id="PTHR47044">
    <property type="entry name" value="OS02G0276400 PROTEIN"/>
    <property type="match status" value="1"/>
</dbReference>
<comment type="caution">
    <text evidence="2">The sequence shown here is derived from an EMBL/GenBank/DDBJ whole genome shotgun (WGS) entry which is preliminary data.</text>
</comment>
<proteinExistence type="predicted"/>
<name>A0A9D2KRA0_9BACT</name>